<feature type="domain" description="RRM" evidence="3">
    <location>
        <begin position="6"/>
        <end position="143"/>
    </location>
</feature>
<dbReference type="Pfam" id="PF00076">
    <property type="entry name" value="RRM_1"/>
    <property type="match status" value="2"/>
</dbReference>
<accession>A0AAW2ZJR2</accession>
<dbReference type="Gene3D" id="3.30.70.330">
    <property type="match status" value="1"/>
</dbReference>
<name>A0AAW2ZJR2_9EUKA</name>
<gene>
    <name evidence="4" type="ORF">AKO1_006744</name>
</gene>
<dbReference type="PANTHER" id="PTHR48037:SF1">
    <property type="entry name" value="RRM DOMAIN-CONTAINING PROTEIN"/>
    <property type="match status" value="1"/>
</dbReference>
<dbReference type="Proteomes" id="UP001431209">
    <property type="component" value="Unassembled WGS sequence"/>
</dbReference>
<evidence type="ECO:0000313" key="5">
    <source>
        <dbReference type="Proteomes" id="UP001431209"/>
    </source>
</evidence>
<reference evidence="4 5" key="1">
    <citation type="submission" date="2024-03" db="EMBL/GenBank/DDBJ databases">
        <title>The Acrasis kona genome and developmental transcriptomes reveal deep origins of eukaryotic multicellular pathways.</title>
        <authorList>
            <person name="Sheikh S."/>
            <person name="Fu C.-J."/>
            <person name="Brown M.W."/>
            <person name="Baldauf S.L."/>
        </authorList>
    </citation>
    <scope>NUCLEOTIDE SEQUENCE [LARGE SCALE GENOMIC DNA]</scope>
    <source>
        <strain evidence="4 5">ATCC MYA-3509</strain>
    </source>
</reference>
<evidence type="ECO:0000256" key="1">
    <source>
        <dbReference type="PROSITE-ProRule" id="PRU00176"/>
    </source>
</evidence>
<keyword evidence="1" id="KW-0694">RNA-binding</keyword>
<feature type="region of interest" description="Disordered" evidence="2">
    <location>
        <begin position="160"/>
        <end position="193"/>
    </location>
</feature>
<evidence type="ECO:0000313" key="4">
    <source>
        <dbReference type="EMBL" id="KAL0490098.1"/>
    </source>
</evidence>
<proteinExistence type="predicted"/>
<dbReference type="SMART" id="SM00360">
    <property type="entry name" value="RRM"/>
    <property type="match status" value="1"/>
</dbReference>
<dbReference type="GO" id="GO:0003723">
    <property type="term" value="F:RNA binding"/>
    <property type="evidence" value="ECO:0007669"/>
    <property type="project" value="UniProtKB-UniRule"/>
</dbReference>
<protein>
    <submittedName>
        <fullName evidence="4">Cyp10</fullName>
    </submittedName>
</protein>
<dbReference type="InterPro" id="IPR000504">
    <property type="entry name" value="RRM_dom"/>
</dbReference>
<dbReference type="SUPFAM" id="SSF54928">
    <property type="entry name" value="RNA-binding domain, RBD"/>
    <property type="match status" value="1"/>
</dbReference>
<evidence type="ECO:0000259" key="3">
    <source>
        <dbReference type="PROSITE" id="PS50102"/>
    </source>
</evidence>
<dbReference type="PROSITE" id="PS50102">
    <property type="entry name" value="RRM"/>
    <property type="match status" value="1"/>
</dbReference>
<comment type="caution">
    <text evidence="4">The sequence shown here is derived from an EMBL/GenBank/DDBJ whole genome shotgun (WGS) entry which is preliminary data.</text>
</comment>
<dbReference type="PANTHER" id="PTHR48037">
    <property type="entry name" value="ATPASE E1"/>
    <property type="match status" value="1"/>
</dbReference>
<dbReference type="EMBL" id="JAOPGA020001637">
    <property type="protein sequence ID" value="KAL0490098.1"/>
    <property type="molecule type" value="Genomic_DNA"/>
</dbReference>
<dbReference type="InterPro" id="IPR035979">
    <property type="entry name" value="RBD_domain_sf"/>
</dbReference>
<organism evidence="4 5">
    <name type="scientific">Acrasis kona</name>
    <dbReference type="NCBI Taxonomy" id="1008807"/>
    <lineage>
        <taxon>Eukaryota</taxon>
        <taxon>Discoba</taxon>
        <taxon>Heterolobosea</taxon>
        <taxon>Tetramitia</taxon>
        <taxon>Eutetramitia</taxon>
        <taxon>Acrasidae</taxon>
        <taxon>Acrasis</taxon>
    </lineage>
</organism>
<evidence type="ECO:0000256" key="2">
    <source>
        <dbReference type="SAM" id="MobiDB-lite"/>
    </source>
</evidence>
<sequence length="193" mass="22690">MNKHKRTLYVGNLDQQVNIETLKNVFIPFGDIIDVNLPVEQESTETIAEFQELQLRMQQEEIKRRAQEIARRQREETEDEQEPIESLEDLQKRVMSQLPPTSLLHKGYAFVEFEMPEDAASAMENLNRSELYGRVLTVNYSAPKNFMKEHLVHVNKAVWEEEEETETPLQPIIDYTTKTNVDDEQQPPTKRFK</sequence>
<keyword evidence="5" id="KW-1185">Reference proteome</keyword>
<dbReference type="InterPro" id="IPR012677">
    <property type="entry name" value="Nucleotide-bd_a/b_plait_sf"/>
</dbReference>
<dbReference type="AlphaFoldDB" id="A0AAW2ZJR2"/>